<gene>
    <name evidence="2" type="ordered locus">Cyan10605_3042</name>
</gene>
<dbReference type="OrthoDB" id="427053at2"/>
<feature type="region of interest" description="Disordered" evidence="1">
    <location>
        <begin position="51"/>
        <end position="130"/>
    </location>
</feature>
<dbReference type="Proteomes" id="UP000010480">
    <property type="component" value="Chromosome"/>
</dbReference>
<dbReference type="RefSeq" id="WP_015220818.1">
    <property type="nucleotide sequence ID" value="NC_019776.1"/>
</dbReference>
<dbReference type="PATRIC" id="fig|755178.3.peg.3238"/>
<feature type="compositionally biased region" description="Low complexity" evidence="1">
    <location>
        <begin position="78"/>
        <end position="108"/>
    </location>
</feature>
<proteinExistence type="predicted"/>
<dbReference type="HOGENOM" id="CLU_126046_0_0_3"/>
<feature type="compositionally biased region" description="Low complexity" evidence="1">
    <location>
        <begin position="12"/>
        <end position="23"/>
    </location>
</feature>
<dbReference type="STRING" id="755178.Cyan10605_3042"/>
<accession>K9Z7H7</accession>
<dbReference type="KEGG" id="can:Cyan10605_3042"/>
<dbReference type="EMBL" id="CP003947">
    <property type="protein sequence ID" value="AFZ55099.1"/>
    <property type="molecule type" value="Genomic_DNA"/>
</dbReference>
<name>K9Z7H7_CYAAP</name>
<evidence type="ECO:0000256" key="1">
    <source>
        <dbReference type="SAM" id="MobiDB-lite"/>
    </source>
</evidence>
<dbReference type="eggNOG" id="ENOG5032YQE">
    <property type="taxonomic scope" value="Bacteria"/>
</dbReference>
<organism evidence="2 3">
    <name type="scientific">Cyanobacterium aponinum (strain PCC 10605)</name>
    <dbReference type="NCBI Taxonomy" id="755178"/>
    <lineage>
        <taxon>Bacteria</taxon>
        <taxon>Bacillati</taxon>
        <taxon>Cyanobacteriota</taxon>
        <taxon>Cyanophyceae</taxon>
        <taxon>Oscillatoriophycideae</taxon>
        <taxon>Chroococcales</taxon>
        <taxon>Geminocystaceae</taxon>
        <taxon>Cyanobacterium</taxon>
    </lineage>
</organism>
<evidence type="ECO:0000313" key="2">
    <source>
        <dbReference type="EMBL" id="AFZ55099.1"/>
    </source>
</evidence>
<reference evidence="3" key="1">
    <citation type="journal article" date="2013" name="Proc. Natl. Acad. Sci. U.S.A.">
        <title>Improving the coverage of the cyanobacterial phylum using diversity-driven genome sequencing.</title>
        <authorList>
            <person name="Shih P.M."/>
            <person name="Wu D."/>
            <person name="Latifi A."/>
            <person name="Axen S.D."/>
            <person name="Fewer D.P."/>
            <person name="Talla E."/>
            <person name="Calteau A."/>
            <person name="Cai F."/>
            <person name="Tandeau de Marsac N."/>
            <person name="Rippka R."/>
            <person name="Herdman M."/>
            <person name="Sivonen K."/>
            <person name="Coursin T."/>
            <person name="Laurent T."/>
            <person name="Goodwin L."/>
            <person name="Nolan M."/>
            <person name="Davenport K.W."/>
            <person name="Han C.S."/>
            <person name="Rubin E.M."/>
            <person name="Eisen J.A."/>
            <person name="Woyke T."/>
            <person name="Gugger M."/>
            <person name="Kerfeld C.A."/>
        </authorList>
    </citation>
    <scope>NUCLEOTIDE SEQUENCE [LARGE SCALE GENOMIC DNA]</scope>
    <source>
        <strain evidence="3">PCC 10605</strain>
    </source>
</reference>
<feature type="region of interest" description="Disordered" evidence="1">
    <location>
        <begin position="1"/>
        <end position="32"/>
    </location>
</feature>
<evidence type="ECO:0000313" key="3">
    <source>
        <dbReference type="Proteomes" id="UP000010480"/>
    </source>
</evidence>
<sequence length="130" mass="14309">MAGLFGLFGRKNSNPQPSQPAQPKDAYFLDPDSAKTFGDIDYMRKSKTVRRTFPKTASNPSGGELVQEVSSTKMAKKNPNQFGGSNSSSNINSTPSTSNNTESSPSFSDQRRNTDTNMDMFRNMAKKIKK</sequence>
<protein>
    <submittedName>
        <fullName evidence="2">Uncharacterized protein</fullName>
    </submittedName>
</protein>
<keyword evidence="3" id="KW-1185">Reference proteome</keyword>
<dbReference type="AlphaFoldDB" id="K9Z7H7"/>